<evidence type="ECO:0000313" key="6">
    <source>
        <dbReference type="EMBL" id="HHJ64719.1"/>
    </source>
</evidence>
<dbReference type="Gene3D" id="3.90.1150.10">
    <property type="entry name" value="Aspartate Aminotransferase, domain 1"/>
    <property type="match status" value="1"/>
</dbReference>
<comment type="subcellular location">
    <subcellularLocation>
        <location evidence="5">Cytoplasm</location>
    </subcellularLocation>
</comment>
<dbReference type="InterPro" id="IPR049704">
    <property type="entry name" value="Aminotrans_3_PPA_site"/>
</dbReference>
<dbReference type="GO" id="GO:0005737">
    <property type="term" value="C:cytoplasm"/>
    <property type="evidence" value="ECO:0007669"/>
    <property type="project" value="UniProtKB-SubCell"/>
</dbReference>
<dbReference type="InterPro" id="IPR005814">
    <property type="entry name" value="Aminotrans_3"/>
</dbReference>
<dbReference type="UniPathway" id="UPA00068">
    <property type="reaction ID" value="UER00109"/>
</dbReference>
<dbReference type="InterPro" id="IPR015421">
    <property type="entry name" value="PyrdxlP-dep_Trfase_major"/>
</dbReference>
<dbReference type="PROSITE" id="PS00600">
    <property type="entry name" value="AA_TRANSFER_CLASS_3"/>
    <property type="match status" value="1"/>
</dbReference>
<gene>
    <name evidence="5" type="primary">argD</name>
    <name evidence="6" type="ORF">ENJ61_07415</name>
</gene>
<dbReference type="InterPro" id="IPR004636">
    <property type="entry name" value="AcOrn/SuccOrn_fam"/>
</dbReference>
<dbReference type="SUPFAM" id="SSF53383">
    <property type="entry name" value="PLP-dependent transferases"/>
    <property type="match status" value="1"/>
</dbReference>
<name>A0A7C5QAC5_AQUAO</name>
<feature type="binding site" evidence="5">
    <location>
        <position position="130"/>
    </location>
    <ligand>
        <name>N(2)-acetyl-L-ornithine</name>
        <dbReference type="ChEBI" id="CHEBI:57805"/>
    </ligand>
</feature>
<protein>
    <recommendedName>
        <fullName evidence="5">Acetylornithine aminotransferase</fullName>
        <shortName evidence="5">ACOAT</shortName>
        <ecNumber evidence="5">2.6.1.11</ecNumber>
    </recommendedName>
</protein>
<comment type="caution">
    <text evidence="6">The sequence shown here is derived from an EMBL/GenBank/DDBJ whole genome shotgun (WGS) entry which is preliminary data.</text>
</comment>
<dbReference type="InterPro" id="IPR015424">
    <property type="entry name" value="PyrdxlP-dep_Trfase"/>
</dbReference>
<dbReference type="EMBL" id="DRNB01000271">
    <property type="protein sequence ID" value="HHJ64719.1"/>
    <property type="molecule type" value="Genomic_DNA"/>
</dbReference>
<keyword evidence="1 5" id="KW-0032">Aminotransferase</keyword>
<dbReference type="Proteomes" id="UP000885792">
    <property type="component" value="Unassembled WGS sequence"/>
</dbReference>
<comment type="similarity">
    <text evidence="5">Belongs to the class-III pyridoxal-phosphate-dependent aminotransferase family. ArgD subfamily.</text>
</comment>
<dbReference type="PANTHER" id="PTHR11986:SF79">
    <property type="entry name" value="ACETYLORNITHINE AMINOTRANSFERASE, MITOCHONDRIAL"/>
    <property type="match status" value="1"/>
</dbReference>
<evidence type="ECO:0000256" key="4">
    <source>
        <dbReference type="ARBA" id="ARBA00022898"/>
    </source>
</evidence>
<comment type="miscellaneous">
    <text evidence="5">May also have succinyldiaminopimelate aminotransferase activity, thus carrying out the corresponding step in lysine biosynthesis.</text>
</comment>
<feature type="binding site" evidence="5">
    <location>
        <begin position="212"/>
        <end position="215"/>
    </location>
    <ligand>
        <name>pyridoxal 5'-phosphate</name>
        <dbReference type="ChEBI" id="CHEBI:597326"/>
    </ligand>
</feature>
<keyword evidence="4 5" id="KW-0663">Pyridoxal phosphate</keyword>
<comment type="cofactor">
    <cofactor evidence="5">
        <name>pyridoxal 5'-phosphate</name>
        <dbReference type="ChEBI" id="CHEBI:597326"/>
    </cofactor>
    <text evidence="5">Binds 1 pyridoxal phosphate per subunit.</text>
</comment>
<dbReference type="GO" id="GO:0042802">
    <property type="term" value="F:identical protein binding"/>
    <property type="evidence" value="ECO:0007669"/>
    <property type="project" value="TreeGrafter"/>
</dbReference>
<keyword evidence="2 5" id="KW-0028">Amino-acid biosynthesis</keyword>
<keyword evidence="3 5" id="KW-0808">Transferase</keyword>
<dbReference type="GO" id="GO:0003992">
    <property type="term" value="F:N2-acetyl-L-ornithine:2-oxoglutarate 5-aminotransferase activity"/>
    <property type="evidence" value="ECO:0007669"/>
    <property type="project" value="UniProtKB-UniRule"/>
</dbReference>
<feature type="binding site" evidence="5">
    <location>
        <position position="127"/>
    </location>
    <ligand>
        <name>pyridoxal 5'-phosphate</name>
        <dbReference type="ChEBI" id="CHEBI:597326"/>
    </ligand>
</feature>
<evidence type="ECO:0000256" key="2">
    <source>
        <dbReference type="ARBA" id="ARBA00022605"/>
    </source>
</evidence>
<feature type="binding site" evidence="5">
    <location>
        <position position="269"/>
    </location>
    <ligand>
        <name>N(2)-acetyl-L-ornithine</name>
        <dbReference type="ChEBI" id="CHEBI:57805"/>
    </ligand>
</feature>
<comment type="pathway">
    <text evidence="5">Amino-acid biosynthesis; L-arginine biosynthesis; N(2)-acetyl-L-ornithine from L-glutamate: step 4/4.</text>
</comment>
<dbReference type="InterPro" id="IPR050103">
    <property type="entry name" value="Class-III_PLP-dep_AT"/>
</dbReference>
<keyword evidence="5" id="KW-0055">Arginine biosynthesis</keyword>
<dbReference type="AlphaFoldDB" id="A0A7C5QAC5"/>
<dbReference type="PANTHER" id="PTHR11986">
    <property type="entry name" value="AMINOTRANSFERASE CLASS III"/>
    <property type="match status" value="1"/>
</dbReference>
<accession>A0A7C5QAC5</accession>
<evidence type="ECO:0000256" key="1">
    <source>
        <dbReference type="ARBA" id="ARBA00022576"/>
    </source>
</evidence>
<dbReference type="GO" id="GO:0030170">
    <property type="term" value="F:pyridoxal phosphate binding"/>
    <property type="evidence" value="ECO:0007669"/>
    <property type="project" value="InterPro"/>
</dbReference>
<comment type="catalytic activity">
    <reaction evidence="5">
        <text>N(2)-acetyl-L-ornithine + 2-oxoglutarate = N-acetyl-L-glutamate 5-semialdehyde + L-glutamate</text>
        <dbReference type="Rhea" id="RHEA:18049"/>
        <dbReference type="ChEBI" id="CHEBI:16810"/>
        <dbReference type="ChEBI" id="CHEBI:29123"/>
        <dbReference type="ChEBI" id="CHEBI:29985"/>
        <dbReference type="ChEBI" id="CHEBI:57805"/>
        <dbReference type="EC" id="2.6.1.11"/>
    </reaction>
</comment>
<dbReference type="EC" id="2.6.1.11" evidence="5"/>
<reference evidence="6" key="1">
    <citation type="journal article" date="2020" name="mSystems">
        <title>Genome- and Community-Level Interaction Insights into Carbon Utilization and Element Cycling Functions of Hydrothermarchaeota in Hydrothermal Sediment.</title>
        <authorList>
            <person name="Zhou Z."/>
            <person name="Liu Y."/>
            <person name="Xu W."/>
            <person name="Pan J."/>
            <person name="Luo Z.H."/>
            <person name="Li M."/>
        </authorList>
    </citation>
    <scope>NUCLEOTIDE SEQUENCE [LARGE SCALE GENOMIC DNA]</scope>
    <source>
        <strain evidence="6">HyVt-501</strain>
    </source>
</reference>
<dbReference type="CDD" id="cd00610">
    <property type="entry name" value="OAT_like"/>
    <property type="match status" value="1"/>
</dbReference>
<dbReference type="NCBIfam" id="NF002325">
    <property type="entry name" value="PRK01278.1"/>
    <property type="match status" value="1"/>
</dbReference>
<comment type="subunit">
    <text evidence="5">Homodimer.</text>
</comment>
<organism evidence="6">
    <name type="scientific">Aquifex aeolicus</name>
    <dbReference type="NCBI Taxonomy" id="63363"/>
    <lineage>
        <taxon>Bacteria</taxon>
        <taxon>Pseudomonadati</taxon>
        <taxon>Aquificota</taxon>
        <taxon>Aquificia</taxon>
        <taxon>Aquificales</taxon>
        <taxon>Aquificaceae</taxon>
        <taxon>Aquifex</taxon>
    </lineage>
</organism>
<feature type="binding site" evidence="5">
    <location>
        <begin position="95"/>
        <end position="96"/>
    </location>
    <ligand>
        <name>pyridoxal 5'-phosphate</name>
        <dbReference type="ChEBI" id="CHEBI:597326"/>
    </ligand>
</feature>
<dbReference type="HAMAP" id="MF_01107">
    <property type="entry name" value="ArgD_aminotrans_3"/>
    <property type="match status" value="1"/>
</dbReference>
<dbReference type="GO" id="GO:0006526">
    <property type="term" value="P:L-arginine biosynthetic process"/>
    <property type="evidence" value="ECO:0007669"/>
    <property type="project" value="UniProtKB-UniRule"/>
</dbReference>
<feature type="binding site" evidence="5">
    <location>
        <position position="270"/>
    </location>
    <ligand>
        <name>pyridoxal 5'-phosphate</name>
        <dbReference type="ChEBI" id="CHEBI:597326"/>
    </ligand>
</feature>
<keyword evidence="5" id="KW-0963">Cytoplasm</keyword>
<dbReference type="FunFam" id="3.40.640.10:FF:000004">
    <property type="entry name" value="Acetylornithine aminotransferase"/>
    <property type="match status" value="1"/>
</dbReference>
<dbReference type="Gene3D" id="3.40.640.10">
    <property type="entry name" value="Type I PLP-dependent aspartate aminotransferase-like (Major domain)"/>
    <property type="match status" value="1"/>
</dbReference>
<proteinExistence type="inferred from homology"/>
<feature type="modified residue" description="N6-(pyridoxal phosphate)lysine" evidence="5">
    <location>
        <position position="241"/>
    </location>
</feature>
<evidence type="ECO:0000256" key="3">
    <source>
        <dbReference type="ARBA" id="ARBA00022679"/>
    </source>
</evidence>
<dbReference type="NCBIfam" id="TIGR00707">
    <property type="entry name" value="argD"/>
    <property type="match status" value="1"/>
</dbReference>
<dbReference type="Pfam" id="PF00202">
    <property type="entry name" value="Aminotran_3"/>
    <property type="match status" value="1"/>
</dbReference>
<evidence type="ECO:0000256" key="5">
    <source>
        <dbReference type="HAMAP-Rule" id="MF_01107"/>
    </source>
</evidence>
<dbReference type="InterPro" id="IPR015422">
    <property type="entry name" value="PyrdxlP-dep_Trfase_small"/>
</dbReference>
<dbReference type="PIRSF" id="PIRSF000521">
    <property type="entry name" value="Transaminase_4ab_Lys_Orn"/>
    <property type="match status" value="1"/>
</dbReference>
<sequence>MYLMENYARLPVSFVRGEGVYLYDGEGRRYLDFISGIGVVSLGHSHPDLVEVIRRQAGEILHVSNLFVNPWQEELAGKLVEEFGEPARVFFCNSGTEANEAALKLVRKYWRDRGENRYRVLAFRRGFHGRTYGSLSATGQERFWEGFEPLLEGFDFADLNDMDSVRRAVGEETGAILLEIIQGEGGVNECSEEFLRELSALCRELNLLLVVDEVQTGVGRTGLFFCYQHYGIKPDVVTLAKGLGGGIPIGAVIAREEVAGAFAPGTHGSTFGGNALACAAASLVVDRVRELLSHVREVGSYMKEKLRELNVGEVRGRGLMLGIDTGRECRDAVLKALEKGLLVNCTAGSVLRFLPPLVVRKEHVDEAIRILEEII</sequence>